<dbReference type="HOGENOM" id="CLU_020318_0_0_1"/>
<feature type="chain" id="PRO_5004561219" description="DUF7029 domain-containing protein" evidence="1">
    <location>
        <begin position="24"/>
        <end position="612"/>
    </location>
</feature>
<dbReference type="InterPro" id="IPR054293">
    <property type="entry name" value="DUF7029"/>
</dbReference>
<gene>
    <name evidence="3" type="ORF">H072_10917</name>
</gene>
<name>S8BK87_DACHA</name>
<reference evidence="3 4" key="1">
    <citation type="journal article" date="2013" name="PLoS Genet.">
        <title>Genomic mechanisms accounting for the adaptation to parasitism in nematode-trapping fungi.</title>
        <authorList>
            <person name="Meerupati T."/>
            <person name="Andersson K.M."/>
            <person name="Friman E."/>
            <person name="Kumar D."/>
            <person name="Tunlid A."/>
            <person name="Ahren D."/>
        </authorList>
    </citation>
    <scope>NUCLEOTIDE SEQUENCE [LARGE SCALE GENOMIC DNA]</scope>
    <source>
        <strain evidence="3 4">CBS 200.50</strain>
    </source>
</reference>
<evidence type="ECO:0000313" key="4">
    <source>
        <dbReference type="Proteomes" id="UP000015100"/>
    </source>
</evidence>
<reference evidence="4" key="2">
    <citation type="submission" date="2013-04" db="EMBL/GenBank/DDBJ databases">
        <title>Genomic mechanisms accounting for the adaptation to parasitism in nematode-trapping fungi.</title>
        <authorList>
            <person name="Ahren D.G."/>
        </authorList>
    </citation>
    <scope>NUCLEOTIDE SEQUENCE [LARGE SCALE GENOMIC DNA]</scope>
    <source>
        <strain evidence="4">CBS 200.50</strain>
    </source>
</reference>
<dbReference type="AlphaFoldDB" id="S8BK87"/>
<sequence length="612" mass="67270">MVAASKILPVALSFGLFGAHTHAAEWHTPVAHGKDIDYLPMREEYVNIHLQRRSDDFSRVTPQHEFHMHFGRAISDEKIRLAHMTVKDPKHPFVKLESFDDLTKSITCTKNDGKISLKFKNKEAMASAMKAWDFVNKGGDNYFYMITHHHHKGCGPDEERKPHKIVAASADNDKLTAVLTKKKTTWDEALQNFEMTIDTVDHPKKSLRKRTGGLKDIVCDSVLFPLQCAITKSAVMNKIKMLSVKPDAIVEVADFFQTDMNADQMKIITANSDALKKELDAKKGAVAYSPYHIDWKADKAPLMDVDWKGGPNINAAVNCIDCFLKGDVQFSAVVIRSGGAIPSVALDLIPNIKGKLNFQLTGKLTKNKDYNLIAEIINFKLKMEGIKSLIGVVPDVIPGPGVAVKGELVSGVTIPIDVNLENSRIKVVAGLRTDLQVLKWPVSALKMGTPKWEGASITATIKSYFRVGIGAGVEFFKDPARETSAGKIGLLAAVEPRIESLFSIKLPKLGKSEITNTFKLMARLKPVAEISVLPGGKVTKGFLKGAMEKYYKVWIGNLAEGCALMTIKLGSILPKPETKSDLKVEWTPKEEVAKCAGPAARILPLGLLPQNS</sequence>
<dbReference type="EMBL" id="AQGS01001087">
    <property type="protein sequence ID" value="EPS35657.1"/>
    <property type="molecule type" value="Genomic_DNA"/>
</dbReference>
<protein>
    <recommendedName>
        <fullName evidence="2">DUF7029 domain-containing protein</fullName>
    </recommendedName>
</protein>
<proteinExistence type="predicted"/>
<dbReference type="Pfam" id="PF22974">
    <property type="entry name" value="DUF7029"/>
    <property type="match status" value="1"/>
</dbReference>
<accession>S8BK87</accession>
<keyword evidence="1" id="KW-0732">Signal</keyword>
<comment type="caution">
    <text evidence="3">The sequence shown here is derived from an EMBL/GenBank/DDBJ whole genome shotgun (WGS) entry which is preliminary data.</text>
</comment>
<feature type="domain" description="DUF7029" evidence="2">
    <location>
        <begin position="88"/>
        <end position="194"/>
    </location>
</feature>
<dbReference type="OMA" id="WEGASIT"/>
<feature type="signal peptide" evidence="1">
    <location>
        <begin position="1"/>
        <end position="23"/>
    </location>
</feature>
<evidence type="ECO:0000259" key="2">
    <source>
        <dbReference type="Pfam" id="PF22974"/>
    </source>
</evidence>
<evidence type="ECO:0000313" key="3">
    <source>
        <dbReference type="EMBL" id="EPS35657.1"/>
    </source>
</evidence>
<organism evidence="3 4">
    <name type="scientific">Dactylellina haptotyla (strain CBS 200.50)</name>
    <name type="common">Nematode-trapping fungus</name>
    <name type="synonym">Monacrosporium haptotylum</name>
    <dbReference type="NCBI Taxonomy" id="1284197"/>
    <lineage>
        <taxon>Eukaryota</taxon>
        <taxon>Fungi</taxon>
        <taxon>Dikarya</taxon>
        <taxon>Ascomycota</taxon>
        <taxon>Pezizomycotina</taxon>
        <taxon>Orbiliomycetes</taxon>
        <taxon>Orbiliales</taxon>
        <taxon>Orbiliaceae</taxon>
        <taxon>Dactylellina</taxon>
    </lineage>
</organism>
<keyword evidence="4" id="KW-1185">Reference proteome</keyword>
<dbReference type="Proteomes" id="UP000015100">
    <property type="component" value="Unassembled WGS sequence"/>
</dbReference>
<evidence type="ECO:0000256" key="1">
    <source>
        <dbReference type="SAM" id="SignalP"/>
    </source>
</evidence>
<dbReference type="OrthoDB" id="160645at2759"/>